<dbReference type="EMBL" id="SKBQ01000141">
    <property type="protein sequence ID" value="TPX17358.1"/>
    <property type="molecule type" value="Genomic_DNA"/>
</dbReference>
<organism evidence="8 9">
    <name type="scientific">Thyridium curvatum</name>
    <dbReference type="NCBI Taxonomy" id="1093900"/>
    <lineage>
        <taxon>Eukaryota</taxon>
        <taxon>Fungi</taxon>
        <taxon>Dikarya</taxon>
        <taxon>Ascomycota</taxon>
        <taxon>Pezizomycotina</taxon>
        <taxon>Sordariomycetes</taxon>
        <taxon>Sordariomycetidae</taxon>
        <taxon>Thyridiales</taxon>
        <taxon>Thyridiaceae</taxon>
        <taxon>Thyridium</taxon>
    </lineage>
</organism>
<dbReference type="PROSITE" id="PS50089">
    <property type="entry name" value="ZF_RING_2"/>
    <property type="match status" value="1"/>
</dbReference>
<feature type="region of interest" description="Disordered" evidence="5">
    <location>
        <begin position="310"/>
        <end position="564"/>
    </location>
</feature>
<dbReference type="InParanoid" id="A0A507BL18"/>
<keyword evidence="9" id="KW-1185">Reference proteome</keyword>
<dbReference type="Pfam" id="PF13639">
    <property type="entry name" value="zf-RING_2"/>
    <property type="match status" value="1"/>
</dbReference>
<dbReference type="InterPro" id="IPR019787">
    <property type="entry name" value="Znf_PHD-finger"/>
</dbReference>
<dbReference type="SUPFAM" id="SSF57903">
    <property type="entry name" value="FYVE/PHD zinc finger"/>
    <property type="match status" value="1"/>
</dbReference>
<dbReference type="RefSeq" id="XP_030999069.1">
    <property type="nucleotide sequence ID" value="XM_031134975.1"/>
</dbReference>
<dbReference type="Proteomes" id="UP000319257">
    <property type="component" value="Unassembled WGS sequence"/>
</dbReference>
<dbReference type="GO" id="GO:0008270">
    <property type="term" value="F:zinc ion binding"/>
    <property type="evidence" value="ECO:0007669"/>
    <property type="project" value="UniProtKB-KW"/>
</dbReference>
<feature type="compositionally biased region" description="Basic and acidic residues" evidence="5">
    <location>
        <begin position="324"/>
        <end position="343"/>
    </location>
</feature>
<feature type="domain" description="RING-type" evidence="7">
    <location>
        <begin position="5"/>
        <end position="94"/>
    </location>
</feature>
<dbReference type="OrthoDB" id="8062037at2759"/>
<dbReference type="PANTHER" id="PTHR12618">
    <property type="entry name" value="PHD AND RING FINGER DOMAIN-CONTAINING PROTEIN 1"/>
    <property type="match status" value="1"/>
</dbReference>
<dbReference type="CDD" id="cd15545">
    <property type="entry name" value="PHD_BAZ2A_like"/>
    <property type="match status" value="1"/>
</dbReference>
<dbReference type="InterPro" id="IPR019786">
    <property type="entry name" value="Zinc_finger_PHD-type_CS"/>
</dbReference>
<name>A0A507BL18_9PEZI</name>
<keyword evidence="2 4" id="KW-0863">Zinc-finger</keyword>
<feature type="compositionally biased region" description="Basic and acidic residues" evidence="5">
    <location>
        <begin position="511"/>
        <end position="520"/>
    </location>
</feature>
<evidence type="ECO:0000313" key="9">
    <source>
        <dbReference type="Proteomes" id="UP000319257"/>
    </source>
</evidence>
<dbReference type="PROSITE" id="PS01359">
    <property type="entry name" value="ZF_PHD_1"/>
    <property type="match status" value="1"/>
</dbReference>
<reference evidence="8 9" key="1">
    <citation type="submission" date="2019-06" db="EMBL/GenBank/DDBJ databases">
        <title>Draft genome sequence of the filamentous fungus Phialemoniopsis curvata isolated from diesel fuel.</title>
        <authorList>
            <person name="Varaljay V.A."/>
            <person name="Lyon W.J."/>
            <person name="Crouch A.L."/>
            <person name="Drake C.E."/>
            <person name="Hollomon J.M."/>
            <person name="Nadeau L.J."/>
            <person name="Nunn H.S."/>
            <person name="Stevenson B.S."/>
            <person name="Bojanowski C.L."/>
            <person name="Crookes-Goodson W.J."/>
        </authorList>
    </citation>
    <scope>NUCLEOTIDE SEQUENCE [LARGE SCALE GENOMIC DNA]</scope>
    <source>
        <strain evidence="8 9">D216</strain>
    </source>
</reference>
<keyword evidence="3" id="KW-0862">Zinc</keyword>
<proteinExistence type="predicted"/>
<feature type="region of interest" description="Disordered" evidence="5">
    <location>
        <begin position="193"/>
        <end position="223"/>
    </location>
</feature>
<evidence type="ECO:0000256" key="1">
    <source>
        <dbReference type="ARBA" id="ARBA00022723"/>
    </source>
</evidence>
<dbReference type="InterPro" id="IPR001841">
    <property type="entry name" value="Znf_RING"/>
</dbReference>
<dbReference type="Gene3D" id="3.30.40.10">
    <property type="entry name" value="Zinc/RING finger domain, C3HC4 (zinc finger)"/>
    <property type="match status" value="2"/>
</dbReference>
<evidence type="ECO:0000313" key="8">
    <source>
        <dbReference type="EMBL" id="TPX17358.1"/>
    </source>
</evidence>
<gene>
    <name evidence="8" type="ORF">E0L32_012165</name>
</gene>
<dbReference type="InterPro" id="IPR001965">
    <property type="entry name" value="Znf_PHD"/>
</dbReference>
<feature type="compositionally biased region" description="Polar residues" evidence="5">
    <location>
        <begin position="384"/>
        <end position="401"/>
    </location>
</feature>
<evidence type="ECO:0000256" key="4">
    <source>
        <dbReference type="PROSITE-ProRule" id="PRU00175"/>
    </source>
</evidence>
<dbReference type="AlphaFoldDB" id="A0A507BL18"/>
<feature type="compositionally biased region" description="Low complexity" evidence="5">
    <location>
        <begin position="454"/>
        <end position="495"/>
    </location>
</feature>
<feature type="compositionally biased region" description="Polar residues" evidence="5">
    <location>
        <begin position="549"/>
        <end position="564"/>
    </location>
</feature>
<dbReference type="PANTHER" id="PTHR12618:SF20">
    <property type="entry name" value="PHD AND RING FINGER DOMAIN-CONTAINING PROTEIN 1"/>
    <property type="match status" value="1"/>
</dbReference>
<dbReference type="GeneID" id="41979612"/>
<protein>
    <recommendedName>
        <fullName evidence="10">PHD and RING finger domain-containing protein</fullName>
    </recommendedName>
</protein>
<dbReference type="InterPro" id="IPR047157">
    <property type="entry name" value="PHRF1/Atg35"/>
</dbReference>
<evidence type="ECO:0000256" key="5">
    <source>
        <dbReference type="SAM" id="MobiDB-lite"/>
    </source>
</evidence>
<evidence type="ECO:0000256" key="2">
    <source>
        <dbReference type="ARBA" id="ARBA00022771"/>
    </source>
</evidence>
<dbReference type="PROSITE" id="PS50016">
    <property type="entry name" value="ZF_PHD_2"/>
    <property type="match status" value="1"/>
</dbReference>
<dbReference type="InterPro" id="IPR013083">
    <property type="entry name" value="Znf_RING/FYVE/PHD"/>
</dbReference>
<dbReference type="Pfam" id="PF00628">
    <property type="entry name" value="PHD"/>
    <property type="match status" value="1"/>
</dbReference>
<sequence length="633" mass="69856">MADQCIVCLDNLDTAGAVHPPLLPSGSSPDSAASEEPDTAPATVPSSTITATISTPKHHDNHDNVAIIEVCGHMLHDTCLREWTGKANSCPICRQSFHLVQVYDKVGGKLLSTYNVEDKKQVAEFDPQAWLDDNPEEEEEVTPCPVCNLADNEDVLLLCDGCDTPYHTYCIGLDGVPAGSWFCMECAELLGPDAQAPPPQPSTARTGGNRRRAGFFPRTQASMRRARQRARSDEWQGAWGQITGRIWDILEIDLDLHDEEGLEDYRTSQRMHELELREFQRWQQRLNIARENGAQDVFARNIPHALLQHQQVSHARQPPQPPAEETREERRAWGALDRARESEAASPSSRKRKSRSVTASPAEPAPEPERRLKRPRTRRIGAPSNASSAGESASQAPSRMSRNGAPVAAAPTARSPGHNEEAPSFLSSLLREVEMSTPSDDENIRCLFGDNRPAVDPSSPGSSPAASAHNSPRALSTTPPPMRSVRPSSPTSLSSHIEPIYPPANYSPTRKPGEPSDPEQRQTNGAGPSELRQPRPRRQQPLVLRRSPDSSPTRPNLSLETKENISNIVRSVLKPHWKGSQLTADQYAAINRDVSRKLYEEVIDPAAIDEDARRTWEKRAEKEVAQAIAELKS</sequence>
<evidence type="ECO:0000259" key="6">
    <source>
        <dbReference type="PROSITE" id="PS50016"/>
    </source>
</evidence>
<accession>A0A507BL18</accession>
<dbReference type="SUPFAM" id="SSF57850">
    <property type="entry name" value="RING/U-box"/>
    <property type="match status" value="1"/>
</dbReference>
<evidence type="ECO:0008006" key="10">
    <source>
        <dbReference type="Google" id="ProtNLM"/>
    </source>
</evidence>
<feature type="region of interest" description="Disordered" evidence="5">
    <location>
        <begin position="19"/>
        <end position="47"/>
    </location>
</feature>
<dbReference type="InterPro" id="IPR011011">
    <property type="entry name" value="Znf_FYVE_PHD"/>
</dbReference>
<evidence type="ECO:0000256" key="3">
    <source>
        <dbReference type="ARBA" id="ARBA00022833"/>
    </source>
</evidence>
<dbReference type="SMART" id="SM00249">
    <property type="entry name" value="PHD"/>
    <property type="match status" value="1"/>
</dbReference>
<evidence type="ECO:0000259" key="7">
    <source>
        <dbReference type="PROSITE" id="PS50089"/>
    </source>
</evidence>
<keyword evidence="1" id="KW-0479">Metal-binding</keyword>
<feature type="domain" description="PHD-type" evidence="6">
    <location>
        <begin position="141"/>
        <end position="189"/>
    </location>
</feature>
<dbReference type="SMART" id="SM00184">
    <property type="entry name" value="RING"/>
    <property type="match status" value="2"/>
</dbReference>
<comment type="caution">
    <text evidence="8">The sequence shown here is derived from an EMBL/GenBank/DDBJ whole genome shotgun (WGS) entry which is preliminary data.</text>
</comment>